<comment type="caution">
    <text evidence="1">The sequence shown here is derived from an EMBL/GenBank/DDBJ whole genome shotgun (WGS) entry which is preliminary data.</text>
</comment>
<gene>
    <name evidence="1" type="ORF">SAMN04487926_1243</name>
</gene>
<keyword evidence="2" id="KW-1185">Reference proteome</keyword>
<proteinExistence type="predicted"/>
<accession>A0A7Z7BCU6</accession>
<evidence type="ECO:0000313" key="2">
    <source>
        <dbReference type="Proteomes" id="UP000198900"/>
    </source>
</evidence>
<dbReference type="Proteomes" id="UP000198900">
    <property type="component" value="Unassembled WGS sequence"/>
</dbReference>
<organism evidence="1 2">
    <name type="scientific">Paraburkholderia steynii</name>
    <dbReference type="NCBI Taxonomy" id="1245441"/>
    <lineage>
        <taxon>Bacteria</taxon>
        <taxon>Pseudomonadati</taxon>
        <taxon>Pseudomonadota</taxon>
        <taxon>Betaproteobacteria</taxon>
        <taxon>Burkholderiales</taxon>
        <taxon>Burkholderiaceae</taxon>
        <taxon>Paraburkholderia</taxon>
    </lineage>
</organism>
<evidence type="ECO:0008006" key="3">
    <source>
        <dbReference type="Google" id="ProtNLM"/>
    </source>
</evidence>
<dbReference type="AlphaFoldDB" id="A0A7Z7BCU6"/>
<sequence length="198" mass="23012">MLTMSQLEYLTVDSPPEPGHRFSGVSYRGTKWNLNHLDAFTFKIDLGLGEDVTVLVLFSCHCFTRSFRWDARATHLISADEIYDDGKERRVLDPQRYELSRRYLRDIVVQLPFRRITIANEKQPNFVTLEQLNEDGTTSLYAVFFEAERDRSRKRRIVLCIQSAYVLDNGLTRRQEKAGKVGFATLLRATYLGKRIRG</sequence>
<dbReference type="EMBL" id="FNDI01000024">
    <property type="protein sequence ID" value="SDI78021.1"/>
    <property type="molecule type" value="Genomic_DNA"/>
</dbReference>
<evidence type="ECO:0000313" key="1">
    <source>
        <dbReference type="EMBL" id="SDI78021.1"/>
    </source>
</evidence>
<protein>
    <recommendedName>
        <fullName evidence="3">Stationary phase growth adaptation protein</fullName>
    </recommendedName>
</protein>
<name>A0A7Z7BCU6_9BURK</name>
<reference evidence="1" key="1">
    <citation type="submission" date="2016-10" db="EMBL/GenBank/DDBJ databases">
        <authorList>
            <person name="Varghese N."/>
            <person name="Submissions S."/>
        </authorList>
    </citation>
    <scope>NUCLEOTIDE SEQUENCE [LARGE SCALE GENOMIC DNA]</scope>
    <source>
        <strain evidence="1">YR281</strain>
    </source>
</reference>